<keyword evidence="4" id="KW-1185">Reference proteome</keyword>
<dbReference type="OrthoDB" id="9785707at2"/>
<comment type="caution">
    <text evidence="3">The sequence shown here is derived from an EMBL/GenBank/DDBJ whole genome shotgun (WGS) entry which is preliminary data.</text>
</comment>
<feature type="domain" description="Smf/DprA SLOG" evidence="2">
    <location>
        <begin position="12"/>
        <end position="223"/>
    </location>
</feature>
<sequence>MTDTATVTETSILTSADPLWPFPADYDEAPRQIWARGDLEALAGIGDAIAIVGARAATAYGETVAADLAFGLAEAGRPVLTTTAYGIAAAALRGALAADSTPPIVWQPCGIERTHPVAHTRLAENVVDAGGVILTSAAPDRLPSIAAFSESATILGVLPAAVVVVEAGVRSSSRSTAHIARKMGRRALAVPGPVTSTMSSGCHSLIQSGTARLVTSTADVIRAIGR</sequence>
<dbReference type="InterPro" id="IPR057666">
    <property type="entry name" value="DrpA_SLOG"/>
</dbReference>
<proteinExistence type="inferred from homology"/>
<dbReference type="Gene3D" id="3.40.50.450">
    <property type="match status" value="1"/>
</dbReference>
<organism evidence="3 4">
    <name type="scientific">Mobilicoccus pelagius NBRC 104925</name>
    <dbReference type="NCBI Taxonomy" id="1089455"/>
    <lineage>
        <taxon>Bacteria</taxon>
        <taxon>Bacillati</taxon>
        <taxon>Actinomycetota</taxon>
        <taxon>Actinomycetes</taxon>
        <taxon>Micrococcales</taxon>
        <taxon>Dermatophilaceae</taxon>
        <taxon>Mobilicoccus</taxon>
    </lineage>
</organism>
<evidence type="ECO:0000256" key="1">
    <source>
        <dbReference type="ARBA" id="ARBA00006525"/>
    </source>
</evidence>
<dbReference type="Proteomes" id="UP000004367">
    <property type="component" value="Unassembled WGS sequence"/>
</dbReference>
<evidence type="ECO:0000259" key="2">
    <source>
        <dbReference type="Pfam" id="PF02481"/>
    </source>
</evidence>
<dbReference type="InterPro" id="IPR003488">
    <property type="entry name" value="DprA"/>
</dbReference>
<dbReference type="GO" id="GO:0009294">
    <property type="term" value="P:DNA-mediated transformation"/>
    <property type="evidence" value="ECO:0007669"/>
    <property type="project" value="InterPro"/>
</dbReference>
<name>H5UUB5_9MICO</name>
<reference evidence="3 4" key="1">
    <citation type="submission" date="2012-02" db="EMBL/GenBank/DDBJ databases">
        <title>Whole genome shotgun sequence of Mobilicoccus pelagius NBRC 104925.</title>
        <authorList>
            <person name="Yoshida Y."/>
            <person name="Hosoyama A."/>
            <person name="Tsuchikane K."/>
            <person name="Katsumata H."/>
            <person name="Yamazaki S."/>
            <person name="Fujita N."/>
        </authorList>
    </citation>
    <scope>NUCLEOTIDE SEQUENCE [LARGE SCALE GENOMIC DNA]</scope>
    <source>
        <strain evidence="3 4">NBRC 104925</strain>
    </source>
</reference>
<accession>H5UUB5</accession>
<dbReference type="PANTHER" id="PTHR43022:SF1">
    <property type="entry name" value="PROTEIN SMF"/>
    <property type="match status" value="1"/>
</dbReference>
<dbReference type="RefSeq" id="WP_009483166.1">
    <property type="nucleotide sequence ID" value="NZ_BAFE01000084.1"/>
</dbReference>
<gene>
    <name evidence="3" type="primary">dprA</name>
    <name evidence="3" type="ORF">MOPEL_113_00030</name>
</gene>
<dbReference type="eggNOG" id="COG0758">
    <property type="taxonomic scope" value="Bacteria"/>
</dbReference>
<protein>
    <submittedName>
        <fullName evidence="3">DNA protecting protein DprA</fullName>
    </submittedName>
</protein>
<dbReference type="SUPFAM" id="SSF102405">
    <property type="entry name" value="MCP/YpsA-like"/>
    <property type="match status" value="1"/>
</dbReference>
<dbReference type="Pfam" id="PF02481">
    <property type="entry name" value="DNA_processg_A"/>
    <property type="match status" value="1"/>
</dbReference>
<dbReference type="AlphaFoldDB" id="H5UUB5"/>
<dbReference type="EMBL" id="BAFE01000084">
    <property type="protein sequence ID" value="GAB49323.1"/>
    <property type="molecule type" value="Genomic_DNA"/>
</dbReference>
<dbReference type="PANTHER" id="PTHR43022">
    <property type="entry name" value="PROTEIN SMF"/>
    <property type="match status" value="1"/>
</dbReference>
<comment type="similarity">
    <text evidence="1">Belongs to the DprA/Smf family.</text>
</comment>
<evidence type="ECO:0000313" key="4">
    <source>
        <dbReference type="Proteomes" id="UP000004367"/>
    </source>
</evidence>
<evidence type="ECO:0000313" key="3">
    <source>
        <dbReference type="EMBL" id="GAB49323.1"/>
    </source>
</evidence>
<dbReference type="STRING" id="1089455.MOPEL_113_00030"/>